<feature type="chain" id="PRO_5020827248" evidence="1">
    <location>
        <begin position="19"/>
        <end position="170"/>
    </location>
</feature>
<keyword evidence="1" id="KW-0732">Signal</keyword>
<dbReference type="RefSeq" id="WP_131958546.1">
    <property type="nucleotide sequence ID" value="NZ_SMFL01000004.1"/>
</dbReference>
<evidence type="ECO:0000313" key="2">
    <source>
        <dbReference type="EMBL" id="TDE15283.1"/>
    </source>
</evidence>
<dbReference type="Proteomes" id="UP000294850">
    <property type="component" value="Unassembled WGS sequence"/>
</dbReference>
<comment type="caution">
    <text evidence="2">The sequence shown here is derived from an EMBL/GenBank/DDBJ whole genome shotgun (WGS) entry which is preliminary data.</text>
</comment>
<proteinExistence type="predicted"/>
<feature type="signal peptide" evidence="1">
    <location>
        <begin position="1"/>
        <end position="18"/>
    </location>
</feature>
<dbReference type="EMBL" id="SMFL01000004">
    <property type="protein sequence ID" value="TDE15283.1"/>
    <property type="molecule type" value="Genomic_DNA"/>
</dbReference>
<keyword evidence="3" id="KW-1185">Reference proteome</keyword>
<organism evidence="2 3">
    <name type="scientific">Dyadobacter psychrotolerans</name>
    <dbReference type="NCBI Taxonomy" id="2541721"/>
    <lineage>
        <taxon>Bacteria</taxon>
        <taxon>Pseudomonadati</taxon>
        <taxon>Bacteroidota</taxon>
        <taxon>Cytophagia</taxon>
        <taxon>Cytophagales</taxon>
        <taxon>Spirosomataceae</taxon>
        <taxon>Dyadobacter</taxon>
    </lineage>
</organism>
<gene>
    <name evidence="2" type="ORF">E0F88_12225</name>
</gene>
<dbReference type="AlphaFoldDB" id="A0A4R5DW82"/>
<accession>A0A4R5DW82</accession>
<name>A0A4R5DW82_9BACT</name>
<reference evidence="2 3" key="1">
    <citation type="submission" date="2019-03" db="EMBL/GenBank/DDBJ databases">
        <title>Dyadobacter AR-3-6 sp. nov., isolated from arctic soil.</title>
        <authorList>
            <person name="Chaudhary D.K."/>
        </authorList>
    </citation>
    <scope>NUCLEOTIDE SEQUENCE [LARGE SCALE GENOMIC DNA]</scope>
    <source>
        <strain evidence="2 3">AR-3-6</strain>
    </source>
</reference>
<sequence>MKNLLFAVAFLLTTSAMSQDLITTHGGNNMQVKVLAVNENSISYTFPGETVTNTIGKAAVNKVKYASGREETISDKVDVSGEEGWQHVIITNNPNEVIGLKRKGEVKGKAGGYWGMRTVKGADKKATERIKKDAIEMGAHVVFIQQHETTGRKMYYSNPESIQSGTAYGY</sequence>
<evidence type="ECO:0000256" key="1">
    <source>
        <dbReference type="SAM" id="SignalP"/>
    </source>
</evidence>
<evidence type="ECO:0000313" key="3">
    <source>
        <dbReference type="Proteomes" id="UP000294850"/>
    </source>
</evidence>
<protein>
    <submittedName>
        <fullName evidence="2">Uncharacterized protein</fullName>
    </submittedName>
</protein>
<dbReference type="OrthoDB" id="958951at2"/>